<name>A0ABP0IY61_9DINO</name>
<gene>
    <name evidence="2" type="ORF">SCF082_LOCUS9294</name>
</gene>
<sequence length="160" mass="18345">KIVNLLNAQWDAKIKDVDHFEIFQQPKDVKVYVGDKLESNPSHVMLGDWTFGDGKYQVALMAGTVWPKADSESPPPAAFISPFWILRNSHKKDERNMELAYDKGSRKPSLDTGFVLPYARNFQTIKQGDSLVLYNEHAKRESNVEELQPVKKRRREKGAD</sequence>
<feature type="region of interest" description="Disordered" evidence="1">
    <location>
        <begin position="138"/>
        <end position="160"/>
    </location>
</feature>
<feature type="compositionally biased region" description="Basic residues" evidence="1">
    <location>
        <begin position="150"/>
        <end position="160"/>
    </location>
</feature>
<protein>
    <submittedName>
        <fullName evidence="2">Uncharacterized protein</fullName>
    </submittedName>
</protein>
<reference evidence="2 3" key="1">
    <citation type="submission" date="2024-02" db="EMBL/GenBank/DDBJ databases">
        <authorList>
            <person name="Chen Y."/>
            <person name="Shah S."/>
            <person name="Dougan E. K."/>
            <person name="Thang M."/>
            <person name="Chan C."/>
        </authorList>
    </citation>
    <scope>NUCLEOTIDE SEQUENCE [LARGE SCALE GENOMIC DNA]</scope>
</reference>
<comment type="caution">
    <text evidence="2">The sequence shown here is derived from an EMBL/GenBank/DDBJ whole genome shotgun (WGS) entry which is preliminary data.</text>
</comment>
<accession>A0ABP0IY61</accession>
<dbReference type="Proteomes" id="UP001642464">
    <property type="component" value="Unassembled WGS sequence"/>
</dbReference>
<evidence type="ECO:0000313" key="2">
    <source>
        <dbReference type="EMBL" id="CAK9007041.1"/>
    </source>
</evidence>
<proteinExistence type="predicted"/>
<dbReference type="EMBL" id="CAXAMM010005375">
    <property type="protein sequence ID" value="CAK9007041.1"/>
    <property type="molecule type" value="Genomic_DNA"/>
</dbReference>
<organism evidence="2 3">
    <name type="scientific">Durusdinium trenchii</name>
    <dbReference type="NCBI Taxonomy" id="1381693"/>
    <lineage>
        <taxon>Eukaryota</taxon>
        <taxon>Sar</taxon>
        <taxon>Alveolata</taxon>
        <taxon>Dinophyceae</taxon>
        <taxon>Suessiales</taxon>
        <taxon>Symbiodiniaceae</taxon>
        <taxon>Durusdinium</taxon>
    </lineage>
</organism>
<feature type="non-terminal residue" evidence="2">
    <location>
        <position position="1"/>
    </location>
</feature>
<evidence type="ECO:0000256" key="1">
    <source>
        <dbReference type="SAM" id="MobiDB-lite"/>
    </source>
</evidence>
<keyword evidence="3" id="KW-1185">Reference proteome</keyword>
<evidence type="ECO:0000313" key="3">
    <source>
        <dbReference type="Proteomes" id="UP001642464"/>
    </source>
</evidence>